<dbReference type="GO" id="GO:0004386">
    <property type="term" value="F:helicase activity"/>
    <property type="evidence" value="ECO:0007669"/>
    <property type="project" value="UniProtKB-KW"/>
</dbReference>
<dbReference type="PANTHER" id="PTHR11070">
    <property type="entry name" value="UVRD / RECB / PCRA DNA HELICASE FAMILY MEMBER"/>
    <property type="match status" value="1"/>
</dbReference>
<evidence type="ECO:0000256" key="9">
    <source>
        <dbReference type="ARBA" id="ARBA00048988"/>
    </source>
</evidence>
<evidence type="ECO:0000259" key="11">
    <source>
        <dbReference type="PROSITE" id="PS51198"/>
    </source>
</evidence>
<dbReference type="EC" id="5.6.2.4" evidence="7"/>
<dbReference type="InterPro" id="IPR000212">
    <property type="entry name" value="DNA_helicase_UvrD/REP"/>
</dbReference>
<feature type="domain" description="UvrD-like helicase ATP-binding" evidence="11">
    <location>
        <begin position="1"/>
        <end position="390"/>
    </location>
</feature>
<dbReference type="PROSITE" id="PS51198">
    <property type="entry name" value="UVRD_HELICASE_ATP_BIND"/>
    <property type="match status" value="1"/>
</dbReference>
<keyword evidence="4 10" id="KW-0067">ATP-binding</keyword>
<evidence type="ECO:0000256" key="8">
    <source>
        <dbReference type="ARBA" id="ARBA00034923"/>
    </source>
</evidence>
<dbReference type="InterPro" id="IPR027417">
    <property type="entry name" value="P-loop_NTPase"/>
</dbReference>
<evidence type="ECO:0000256" key="6">
    <source>
        <dbReference type="ARBA" id="ARBA00034617"/>
    </source>
</evidence>
<keyword evidence="14" id="KW-1185">Reference proteome</keyword>
<comment type="catalytic activity">
    <reaction evidence="6">
        <text>Couples ATP hydrolysis with the unwinding of duplex DNA by translocating in the 3'-5' direction.</text>
        <dbReference type="EC" id="5.6.2.4"/>
    </reaction>
</comment>
<evidence type="ECO:0000313" key="13">
    <source>
        <dbReference type="EMBL" id="BDB95870.1"/>
    </source>
</evidence>
<organism evidence="13 14">
    <name type="scientific">Candidatus Hydrogenosomobacter endosymbioticus</name>
    <dbReference type="NCBI Taxonomy" id="2558174"/>
    <lineage>
        <taxon>Bacteria</taxon>
        <taxon>Pseudomonadati</taxon>
        <taxon>Pseudomonadota</taxon>
        <taxon>Alphaproteobacteria</taxon>
        <taxon>Holosporales</taxon>
        <taxon>Holosporaceae</taxon>
        <taxon>Candidatus Hydrogenosomobacter</taxon>
    </lineage>
</organism>
<comment type="catalytic activity">
    <reaction evidence="9">
        <text>ATP + H2O = ADP + phosphate + H(+)</text>
        <dbReference type="Rhea" id="RHEA:13065"/>
        <dbReference type="ChEBI" id="CHEBI:15377"/>
        <dbReference type="ChEBI" id="CHEBI:15378"/>
        <dbReference type="ChEBI" id="CHEBI:30616"/>
        <dbReference type="ChEBI" id="CHEBI:43474"/>
        <dbReference type="ChEBI" id="CHEBI:456216"/>
        <dbReference type="EC" id="5.6.2.4"/>
    </reaction>
</comment>
<dbReference type="SUPFAM" id="SSF52540">
    <property type="entry name" value="P-loop containing nucleoside triphosphate hydrolases"/>
    <property type="match status" value="1"/>
</dbReference>
<dbReference type="InterPro" id="IPR014017">
    <property type="entry name" value="DNA_helicase_UvrD-like_C"/>
</dbReference>
<evidence type="ECO:0000256" key="1">
    <source>
        <dbReference type="ARBA" id="ARBA00022741"/>
    </source>
</evidence>
<evidence type="ECO:0000259" key="12">
    <source>
        <dbReference type="PROSITE" id="PS51217"/>
    </source>
</evidence>
<evidence type="ECO:0000256" key="4">
    <source>
        <dbReference type="ARBA" id="ARBA00022840"/>
    </source>
</evidence>
<reference evidence="13" key="1">
    <citation type="submission" date="2021-10" db="EMBL/GenBank/DDBJ databases">
        <title>Genome Sequence of The Candidatus Hydrogeosomobacter endosymbioticus, an Intracellular Bacterial Symbiont of the Anaerobic Ciliate GW7.</title>
        <authorList>
            <person name="Shiohama Y."/>
            <person name="Shinzato N."/>
        </authorList>
    </citation>
    <scope>NUCLEOTIDE SEQUENCE [LARGE SCALE GENOMIC DNA]</scope>
    <source>
        <strain evidence="13">200920</strain>
    </source>
</reference>
<keyword evidence="3 10" id="KW-0347">Helicase</keyword>
<comment type="caution">
    <text evidence="10">Lacks conserved residue(s) required for the propagation of feature annotation.</text>
</comment>
<gene>
    <name evidence="13" type="ORF">HYD_0030</name>
</gene>
<dbReference type="Pfam" id="PF00580">
    <property type="entry name" value="UvrD-helicase"/>
    <property type="match status" value="1"/>
</dbReference>
<accession>A0ABN6L6R0</accession>
<evidence type="ECO:0000256" key="5">
    <source>
        <dbReference type="ARBA" id="ARBA00023235"/>
    </source>
</evidence>
<evidence type="ECO:0000256" key="3">
    <source>
        <dbReference type="ARBA" id="ARBA00022806"/>
    </source>
</evidence>
<dbReference type="PANTHER" id="PTHR11070:SF2">
    <property type="entry name" value="ATP-DEPENDENT DNA HELICASE SRS2"/>
    <property type="match status" value="1"/>
</dbReference>
<dbReference type="PROSITE" id="PS51217">
    <property type="entry name" value="UVRD_HELICASE_CTER"/>
    <property type="match status" value="1"/>
</dbReference>
<keyword evidence="2 10" id="KW-0378">Hydrolase</keyword>
<evidence type="ECO:0000256" key="10">
    <source>
        <dbReference type="PROSITE-ProRule" id="PRU00560"/>
    </source>
</evidence>
<sequence length="769" mass="87900">MAHRTRSLLLSSDGKLELIDSANKVCSKFGYPLPNPNVECAAPDLSEESISKSFSTVHGLCSGIVRKFYEYCGVNKDFSLIDDGAKATLTQNAYESLYDYDSAKESIKTLSKSYSESTIRDGLFELMENRSFLPSTESQISFLGSLRSTSPLPETVFSENVIADLELLCDVHGSAKDKQTLSFIAQRPRFSFEYQKIFLTEEMLPRKNVFSKKFYSQNKVIEKFVDKEVSALLSYSEWQNSHRIKEITSEYTKLFYTFLRIYEEKKINQNSLDYDDLILKTLSMMRSPESMGPVLHHIGQTINHILVDEAQDLSIAQWGIVRHLIEAAVFLNQSPHRSFLVVSDPKQSIYGFQGASPSHLFQSKEFLKTWAGHHGKPFREVQLNISFRSVPKILLTVNSIFSSKNISMGVPFRNHISCARLAQLSGIVGINKCSYNNKDDKCDFHIQLAKNTIKKIIELVSSKNSWLYTKERKPSFGDIMILTPKRDCLFESIVKEADFCSVPISGIDRYDVFEQQISQDLIWIARWAMCHHNDWALAMAIKGAFLGCSEEALFWLSHDRGKSSIWKKLQSKIKTQERSTIDSEIRLIYEKLEYWSSISRTLSPYEFFIKVVSSDNSIKSFLKRLGPQSIEFVENFLTAAQEFENTSPAPSISKFVRHVEKTKRIVKKDVSHSNKDSVKLMTVHGAKGTQSPIVFLLDISGQQSTRENFLYSDNFFIIRPPEKSSSRTVKSLKDLNKKYTAEERARLLYVAITRAEEQFYAFVSQESKI</sequence>
<feature type="domain" description="UvrD-like helicase C-terminal" evidence="12">
    <location>
        <begin position="398"/>
        <end position="688"/>
    </location>
</feature>
<dbReference type="InterPro" id="IPR014016">
    <property type="entry name" value="UvrD-like_ATP-bd"/>
</dbReference>
<keyword evidence="1 10" id="KW-0547">Nucleotide-binding</keyword>
<dbReference type="Pfam" id="PF13361">
    <property type="entry name" value="UvrD_C"/>
    <property type="match status" value="1"/>
</dbReference>
<keyword evidence="5" id="KW-0413">Isomerase</keyword>
<name>A0ABN6L6R0_9PROT</name>
<protein>
    <recommendedName>
        <fullName evidence="7">DNA 3'-5' helicase</fullName>
        <ecNumber evidence="7">5.6.2.4</ecNumber>
    </recommendedName>
    <alternativeName>
        <fullName evidence="8">DNA 3'-5' helicase II</fullName>
    </alternativeName>
</protein>
<dbReference type="Proteomes" id="UP001320209">
    <property type="component" value="Chromosome"/>
</dbReference>
<proteinExistence type="predicted"/>
<evidence type="ECO:0000256" key="2">
    <source>
        <dbReference type="ARBA" id="ARBA00022801"/>
    </source>
</evidence>
<dbReference type="EMBL" id="AP025225">
    <property type="protein sequence ID" value="BDB95870.1"/>
    <property type="molecule type" value="Genomic_DNA"/>
</dbReference>
<evidence type="ECO:0000313" key="14">
    <source>
        <dbReference type="Proteomes" id="UP001320209"/>
    </source>
</evidence>
<dbReference type="Gene3D" id="1.10.486.10">
    <property type="entry name" value="PCRA, domain 4"/>
    <property type="match status" value="1"/>
</dbReference>
<evidence type="ECO:0000256" key="7">
    <source>
        <dbReference type="ARBA" id="ARBA00034808"/>
    </source>
</evidence>
<dbReference type="Gene3D" id="3.40.50.300">
    <property type="entry name" value="P-loop containing nucleotide triphosphate hydrolases"/>
    <property type="match status" value="3"/>
</dbReference>